<keyword evidence="4" id="KW-1185">Reference proteome</keyword>
<dbReference type="STRING" id="13249.T1IC50"/>
<dbReference type="EnsemblMetazoa" id="RPRC013870-RA">
    <property type="protein sequence ID" value="RPRC013870-PA"/>
    <property type="gene ID" value="RPRC013870"/>
</dbReference>
<evidence type="ECO:0000259" key="2">
    <source>
        <dbReference type="Pfam" id="PF25037"/>
    </source>
</evidence>
<organism evidence="3 4">
    <name type="scientific">Rhodnius prolixus</name>
    <name type="common">Triatomid bug</name>
    <dbReference type="NCBI Taxonomy" id="13249"/>
    <lineage>
        <taxon>Eukaryota</taxon>
        <taxon>Metazoa</taxon>
        <taxon>Ecdysozoa</taxon>
        <taxon>Arthropoda</taxon>
        <taxon>Hexapoda</taxon>
        <taxon>Insecta</taxon>
        <taxon>Pterygota</taxon>
        <taxon>Neoptera</taxon>
        <taxon>Paraneoptera</taxon>
        <taxon>Hemiptera</taxon>
        <taxon>Heteroptera</taxon>
        <taxon>Panheteroptera</taxon>
        <taxon>Cimicomorpha</taxon>
        <taxon>Reduviidae</taxon>
        <taxon>Triatominae</taxon>
        <taxon>Rhodnius</taxon>
    </lineage>
</organism>
<dbReference type="AlphaFoldDB" id="T1IC50"/>
<dbReference type="Proteomes" id="UP000015103">
    <property type="component" value="Unassembled WGS sequence"/>
</dbReference>
<dbReference type="InParanoid" id="T1IC50"/>
<dbReference type="EMBL" id="ACPB03017886">
    <property type="status" value="NOT_ANNOTATED_CDS"/>
    <property type="molecule type" value="Genomic_DNA"/>
</dbReference>
<dbReference type="InterPro" id="IPR026847">
    <property type="entry name" value="VPS13"/>
</dbReference>
<dbReference type="GO" id="GO:0045053">
    <property type="term" value="P:protein retention in Golgi apparatus"/>
    <property type="evidence" value="ECO:0007669"/>
    <property type="project" value="TreeGrafter"/>
</dbReference>
<proteinExistence type="predicted"/>
<feature type="compositionally biased region" description="Polar residues" evidence="1">
    <location>
        <begin position="158"/>
        <end position="171"/>
    </location>
</feature>
<name>T1IC50_RHOPR</name>
<dbReference type="eggNOG" id="KOG1809">
    <property type="taxonomic scope" value="Eukaryota"/>
</dbReference>
<protein>
    <submittedName>
        <fullName evidence="3">VPS13_C domain-containing protein</fullName>
    </submittedName>
</protein>
<evidence type="ECO:0000313" key="4">
    <source>
        <dbReference type="Proteomes" id="UP000015103"/>
    </source>
</evidence>
<sequence>MPSFFRRVEVKETFGNGKAVESSPLIMPQHQGGLCVIVSGGGNRPFSIVFRPYRFGDAPVRVDNLCEDLFLKIHQQQLGQVALLSPYQTMLYTWDDPCKERFLLWNVYNKKSKDYIAEIWKDGYGQERVSFHMIKKQQSAPSAPTVTAKLSASFKRLSTSVPNGHSSSSGDTESDDAQKTQLTKKTRKDKVTVYWVSYFEGLQRVLMFTQDERIAYKASNEGGKLKEIAYLSIRDSAPIWEVSVAHRWKPMTLELAAWLEDKWKHDSRKAQMKEFVHVDFEKMQMTKPFYGELRRRYSSALWVQYRRSQNFRFFLFKVHHLQIENQMPNAVYPVAVYPKPLPYQIMKKFSFKPCIEFTCLRRHEPTQNADVYKHIKLIIQEFFIQCDENFVLGIFGTLPMSVMETQPCVRIRNDISVLHQPISNWCVSSNEPKVAVEYLHISPISLNISFIFNGVSLHQHVCKHSFKHDLLFYIFDTLVPSHPEIKGVNLKTTYYERKGIVTTKDSQINEIISHYWSQILPQLHVLIFRLDILGNPYSPVTNFTEGVEELYYDPSFYHGESSEEFNGGLLLAAQMLIGHVRGGTGNNCSLITAGLTEPNVALNFNDDYKKRRKLCLEQMSDLPHRILSHSKTFEVGIALGMSGLILKHQTGMPQQDGNEVFFRSIGKGLMGLVTKPTGSVSDCLGLKPFSPYEAAGKQLLSMMNKGYFADYDVYWVHAPLNPDGKSFLLVTLHHVFLIEKCRMWGTWEVEWNVRIDDIMAVPTITNEALLFKVRQEESYSYLNGTERYIVCKDNSVLQWLQQKIEAVMIVNMEDKPCPVIKETEQNLNLS</sequence>
<dbReference type="PANTHER" id="PTHR16166">
    <property type="entry name" value="VACUOLAR PROTEIN SORTING-ASSOCIATED PROTEIN VPS13"/>
    <property type="match status" value="1"/>
</dbReference>
<dbReference type="GO" id="GO:0006623">
    <property type="term" value="P:protein targeting to vacuole"/>
    <property type="evidence" value="ECO:0007669"/>
    <property type="project" value="TreeGrafter"/>
</dbReference>
<dbReference type="HOGENOM" id="CLU_341742_0_0_1"/>
<dbReference type="PANTHER" id="PTHR16166:SF146">
    <property type="entry name" value="VACUOLAR PROTEIN SORTING-ASSOCIATED PROTEIN 13A-LIKE ISOFORM X1"/>
    <property type="match status" value="1"/>
</dbReference>
<feature type="region of interest" description="Disordered" evidence="1">
    <location>
        <begin position="158"/>
        <end position="183"/>
    </location>
</feature>
<evidence type="ECO:0000256" key="1">
    <source>
        <dbReference type="SAM" id="MobiDB-lite"/>
    </source>
</evidence>
<dbReference type="OMA" id="IEHISCK"/>
<reference evidence="3" key="1">
    <citation type="submission" date="2015-05" db="UniProtKB">
        <authorList>
            <consortium name="EnsemblMetazoa"/>
        </authorList>
    </citation>
    <scope>IDENTIFICATION</scope>
</reference>
<accession>T1IC50</accession>
<evidence type="ECO:0000313" key="3">
    <source>
        <dbReference type="EnsemblMetazoa" id="RPRC013870-PA"/>
    </source>
</evidence>
<dbReference type="InterPro" id="IPR056748">
    <property type="entry name" value="VPS13-like_C"/>
</dbReference>
<feature type="domain" description="Intermembrane lipid transfer protein VPS13-like C-terminal" evidence="2">
    <location>
        <begin position="686"/>
        <end position="793"/>
    </location>
</feature>
<dbReference type="VEuPathDB" id="VectorBase:RPRC013870"/>
<dbReference type="Pfam" id="PF25037">
    <property type="entry name" value="VPS13_C"/>
    <property type="match status" value="1"/>
</dbReference>